<dbReference type="InterPro" id="IPR036412">
    <property type="entry name" value="HAD-like_sf"/>
</dbReference>
<dbReference type="SFLD" id="SFLDG01129">
    <property type="entry name" value="C1.5:_HAD__Beta-PGM__Phosphata"/>
    <property type="match status" value="1"/>
</dbReference>
<dbReference type="EMBL" id="JAJBZT010000002">
    <property type="protein sequence ID" value="MCB6182574.1"/>
    <property type="molecule type" value="Genomic_DNA"/>
</dbReference>
<dbReference type="Pfam" id="PF00702">
    <property type="entry name" value="Hydrolase"/>
    <property type="match status" value="1"/>
</dbReference>
<gene>
    <name evidence="1" type="ORF">LIN78_03290</name>
</gene>
<dbReference type="PANTHER" id="PTHR47438:SF1">
    <property type="entry name" value="PHOSPHATE METABOLISM PROTEIN 8-RELATED"/>
    <property type="match status" value="1"/>
</dbReference>
<dbReference type="InterPro" id="IPR052791">
    <property type="entry name" value="SSM1_domain"/>
</dbReference>
<evidence type="ECO:0000313" key="1">
    <source>
        <dbReference type="EMBL" id="MCB6182574.1"/>
    </source>
</evidence>
<dbReference type="InterPro" id="IPR006439">
    <property type="entry name" value="HAD-SF_hydro_IA"/>
</dbReference>
<dbReference type="NCBIfam" id="TIGR01993">
    <property type="entry name" value="Pyr-5-nucltdase"/>
    <property type="match status" value="1"/>
</dbReference>
<organism evidence="1 2">
    <name type="scientific">Leeia speluncae</name>
    <dbReference type="NCBI Taxonomy" id="2884804"/>
    <lineage>
        <taxon>Bacteria</taxon>
        <taxon>Pseudomonadati</taxon>
        <taxon>Pseudomonadota</taxon>
        <taxon>Betaproteobacteria</taxon>
        <taxon>Neisseriales</taxon>
        <taxon>Leeiaceae</taxon>
        <taxon>Leeia</taxon>
    </lineage>
</organism>
<dbReference type="Gene3D" id="1.10.150.450">
    <property type="match status" value="1"/>
</dbReference>
<reference evidence="1" key="1">
    <citation type="submission" date="2021-10" db="EMBL/GenBank/DDBJ databases">
        <title>The complete genome sequence of Leeia sp. TBRC 13508.</title>
        <authorList>
            <person name="Charoenyingcharoen P."/>
            <person name="Yukphan P."/>
        </authorList>
    </citation>
    <scope>NUCLEOTIDE SEQUENCE</scope>
    <source>
        <strain evidence="1">TBRC 13508</strain>
    </source>
</reference>
<dbReference type="NCBIfam" id="TIGR01509">
    <property type="entry name" value="HAD-SF-IA-v3"/>
    <property type="match status" value="1"/>
</dbReference>
<protein>
    <submittedName>
        <fullName evidence="1">Pyrimidine 5'-nucleotidase</fullName>
    </submittedName>
</protein>
<dbReference type="InterPro" id="IPR010237">
    <property type="entry name" value="Pyr-5-nucltdase"/>
</dbReference>
<dbReference type="InterPro" id="IPR023214">
    <property type="entry name" value="HAD_sf"/>
</dbReference>
<proteinExistence type="predicted"/>
<dbReference type="SFLD" id="SFLDG01132">
    <property type="entry name" value="C1.5.3:_5'-Nucleotidase_Like"/>
    <property type="match status" value="1"/>
</dbReference>
<accession>A0ABS8D313</accession>
<name>A0ABS8D313_9NEIS</name>
<keyword evidence="2" id="KW-1185">Reference proteome</keyword>
<dbReference type="Gene3D" id="3.40.50.1000">
    <property type="entry name" value="HAD superfamily/HAD-like"/>
    <property type="match status" value="1"/>
</dbReference>
<sequence length="227" mass="26002">MSTIAQHRQWTWLFDLDNTLHDANPVIFPRIAEAMTAYIETNLQLNTPDAHALRTKYWSLYGATLKGLVLHHGVNPHHFLQETHQFPDLLDILVFESSLRRVFHRLPGQKILFSNAPRHYAQAAVKGLGIKPFFNRILGLEDVGFHAKPGKKGYLQILKEQKLAAHHVIMVEDTLENLWTAHQLGMRTVWITQSKQHPNWLDGKITQLTGLSKLAWVRNSKQGESPC</sequence>
<dbReference type="Proteomes" id="UP001165395">
    <property type="component" value="Unassembled WGS sequence"/>
</dbReference>
<dbReference type="SUPFAM" id="SSF56784">
    <property type="entry name" value="HAD-like"/>
    <property type="match status" value="1"/>
</dbReference>
<comment type="caution">
    <text evidence="1">The sequence shown here is derived from an EMBL/GenBank/DDBJ whole genome shotgun (WGS) entry which is preliminary data.</text>
</comment>
<dbReference type="PANTHER" id="PTHR47438">
    <property type="entry name" value="PHOSPHATE METABOLISM PROTEIN 8-RELATED"/>
    <property type="match status" value="1"/>
</dbReference>
<dbReference type="RefSeq" id="WP_227178437.1">
    <property type="nucleotide sequence ID" value="NZ_JAJBZT010000002.1"/>
</dbReference>
<evidence type="ECO:0000313" key="2">
    <source>
        <dbReference type="Proteomes" id="UP001165395"/>
    </source>
</evidence>
<dbReference type="SFLD" id="SFLDS00003">
    <property type="entry name" value="Haloacid_Dehalogenase"/>
    <property type="match status" value="1"/>
</dbReference>